<dbReference type="EMBL" id="LODT01000037">
    <property type="protein sequence ID" value="KYQ90002.1"/>
    <property type="molecule type" value="Genomic_DNA"/>
</dbReference>
<organism evidence="1 2">
    <name type="scientific">Tieghemostelium lacteum</name>
    <name type="common">Slime mold</name>
    <name type="synonym">Dictyostelium lacteum</name>
    <dbReference type="NCBI Taxonomy" id="361077"/>
    <lineage>
        <taxon>Eukaryota</taxon>
        <taxon>Amoebozoa</taxon>
        <taxon>Evosea</taxon>
        <taxon>Eumycetozoa</taxon>
        <taxon>Dictyostelia</taxon>
        <taxon>Dictyosteliales</taxon>
        <taxon>Raperosteliaceae</taxon>
        <taxon>Tieghemostelium</taxon>
    </lineage>
</organism>
<evidence type="ECO:0000313" key="2">
    <source>
        <dbReference type="Proteomes" id="UP000076078"/>
    </source>
</evidence>
<dbReference type="FunCoup" id="A0A151Z7R6">
    <property type="interactions" value="738"/>
</dbReference>
<dbReference type="InParanoid" id="A0A151Z7R6"/>
<evidence type="ECO:0000313" key="1">
    <source>
        <dbReference type="EMBL" id="KYQ90002.1"/>
    </source>
</evidence>
<sequence length="300" mass="35030">MNFLIPIGYIARNEKNEQSSAIRFYTDEVTLDSSVFICKSMSRISFLHIDSRLDNSNRLKDINNEIEYAQQNNSEKVKVFRCYNKPASKEAKEKQMETNHEIESIWIDLQKQFPNVEYIEMNVIETVSISLLDSDPLLIRIPIEKLEKSNISQKLINAISLIHDFMYPSSTTSTENNTNSNETKIIFENQQWSQDTFNNITNRLPSDNRMLQENPNDYENYLEAFLKIHTYLSAGQLINYIDQLFESINIYRESLGKSTIKKLKVGNNDNCPCTKVKPNKFKKCHGANKFGLIRKHYYSY</sequence>
<dbReference type="Proteomes" id="UP000076078">
    <property type="component" value="Unassembled WGS sequence"/>
</dbReference>
<name>A0A151Z7R6_TIELA</name>
<dbReference type="OMA" id="YSIPIGF"/>
<keyword evidence="2" id="KW-1185">Reference proteome</keyword>
<protein>
    <submittedName>
        <fullName evidence="1">Uncharacterized protein</fullName>
    </submittedName>
</protein>
<proteinExistence type="predicted"/>
<accession>A0A151Z7R6</accession>
<reference evidence="1 2" key="1">
    <citation type="submission" date="2015-12" db="EMBL/GenBank/DDBJ databases">
        <title>Dictyostelia acquired genes for synthesis and detection of signals that induce cell-type specialization by lateral gene transfer from prokaryotes.</title>
        <authorList>
            <person name="Gloeckner G."/>
            <person name="Schaap P."/>
        </authorList>
    </citation>
    <scope>NUCLEOTIDE SEQUENCE [LARGE SCALE GENOMIC DNA]</scope>
    <source>
        <strain evidence="1 2">TK</strain>
    </source>
</reference>
<gene>
    <name evidence="1" type="ORF">DLAC_08576</name>
</gene>
<comment type="caution">
    <text evidence="1">The sequence shown here is derived from an EMBL/GenBank/DDBJ whole genome shotgun (WGS) entry which is preliminary data.</text>
</comment>
<dbReference type="AlphaFoldDB" id="A0A151Z7R6"/>
<dbReference type="OrthoDB" id="16575at2759"/>